<dbReference type="InterPro" id="IPR050288">
    <property type="entry name" value="Cellulose_deg_GH3"/>
</dbReference>
<evidence type="ECO:0000259" key="4">
    <source>
        <dbReference type="SMART" id="SM01217"/>
    </source>
</evidence>
<evidence type="ECO:0000256" key="3">
    <source>
        <dbReference type="SAM" id="MobiDB-lite"/>
    </source>
</evidence>
<dbReference type="InterPro" id="IPR017853">
    <property type="entry name" value="GH"/>
</dbReference>
<dbReference type="EMBL" id="BSTJ01000009">
    <property type="protein sequence ID" value="GLY78654.1"/>
    <property type="molecule type" value="Genomic_DNA"/>
</dbReference>
<dbReference type="GO" id="GO:0005975">
    <property type="term" value="P:carbohydrate metabolic process"/>
    <property type="evidence" value="ECO:0007669"/>
    <property type="project" value="InterPro"/>
</dbReference>
<evidence type="ECO:0000256" key="1">
    <source>
        <dbReference type="ARBA" id="ARBA00005336"/>
    </source>
</evidence>
<reference evidence="5" key="1">
    <citation type="submission" date="2023-03" db="EMBL/GenBank/DDBJ databases">
        <title>Actinoallomurus iriomotensis NBRC 103681.</title>
        <authorList>
            <person name="Ichikawa N."/>
            <person name="Sato H."/>
            <person name="Tonouchi N."/>
        </authorList>
    </citation>
    <scope>NUCLEOTIDE SEQUENCE</scope>
    <source>
        <strain evidence="5">NBRC 103681</strain>
    </source>
</reference>
<dbReference type="SUPFAM" id="SSF52279">
    <property type="entry name" value="Beta-D-glucan exohydrolase, C-terminal domain"/>
    <property type="match status" value="1"/>
</dbReference>
<dbReference type="PANTHER" id="PTHR42715">
    <property type="entry name" value="BETA-GLUCOSIDASE"/>
    <property type="match status" value="1"/>
</dbReference>
<feature type="region of interest" description="Disordered" evidence="3">
    <location>
        <begin position="586"/>
        <end position="609"/>
    </location>
</feature>
<evidence type="ECO:0000313" key="5">
    <source>
        <dbReference type="EMBL" id="GLY78654.1"/>
    </source>
</evidence>
<dbReference type="RefSeq" id="WP_285629504.1">
    <property type="nucleotide sequence ID" value="NZ_BSTJ01000009.1"/>
</dbReference>
<dbReference type="Proteomes" id="UP001165135">
    <property type="component" value="Unassembled WGS sequence"/>
</dbReference>
<evidence type="ECO:0000256" key="2">
    <source>
        <dbReference type="ARBA" id="ARBA00022801"/>
    </source>
</evidence>
<dbReference type="PRINTS" id="PR00133">
    <property type="entry name" value="GLHYDRLASE3"/>
</dbReference>
<protein>
    <submittedName>
        <fullName evidence="5">Beta-glucosidase</fullName>
    </submittedName>
</protein>
<feature type="domain" description="Fibronectin type III-like" evidence="4">
    <location>
        <begin position="665"/>
        <end position="734"/>
    </location>
</feature>
<name>A0A9W6VT09_9ACTN</name>
<dbReference type="PANTHER" id="PTHR42715:SF10">
    <property type="entry name" value="BETA-GLUCOSIDASE"/>
    <property type="match status" value="1"/>
</dbReference>
<dbReference type="InterPro" id="IPR036881">
    <property type="entry name" value="Glyco_hydro_3_C_sf"/>
</dbReference>
<accession>A0A9W6VT09</accession>
<evidence type="ECO:0000313" key="6">
    <source>
        <dbReference type="Proteomes" id="UP001165135"/>
    </source>
</evidence>
<comment type="caution">
    <text evidence="5">The sequence shown here is derived from an EMBL/GenBank/DDBJ whole genome shotgun (WGS) entry which is preliminary data.</text>
</comment>
<dbReference type="Gene3D" id="3.40.50.1700">
    <property type="entry name" value="Glycoside hydrolase family 3 C-terminal domain"/>
    <property type="match status" value="1"/>
</dbReference>
<dbReference type="SMART" id="SM01217">
    <property type="entry name" value="Fn3_like"/>
    <property type="match status" value="1"/>
</dbReference>
<sequence>MAETLRTHESWRDPRLPVAERVADLLDRMTIEEKAAQLIGYWAESAREGEEVAPLPDDFGEPPPLEEVLRHGLGQLTRVFGTAPVRPADGAARLRELQARVTAANRFGIPAIAHEECLTGFMTWTATVFPCPLAWGASFDPELVEEMAAAVAATMRRAGVHQGLAPVLDVTRDYRWGRTEETIGEDPYLVGVVGTAYVRGLERAGLVATLKHFAGYSASRGGRNMAPVPMGPREFADVILEPFVLALREGGARAVMNSYADVDGVPMAANERLLTGLLREELGFTGIVVADYFAISFLEDMHGVAGSPGEAAALALRAGVDVELPTVRCYGAPLVEQVRRGTVPEEHLDRAVARVLALKCELGLLDDRVEETDAADLDPPELRHLARRLAEESVVLLANDGVLPLRARRLAVAGPLADDARAMMGCYTFPNHMAARYPDLPIGVEVSSLTEALRAELPGVELTAAGGGDVMVSSDGDIDAAVAAARGADVCVLALGDRAGMFGHGTSGEGCDAETLALPGRQRALAEAVLATGTPTVVVLLTGRPYALGGIADRAAAVVQTFFPGEEGAPAIAGVLSGRVEPSGRLPVSVPRHPGGQPGTYLRPRTGASSRWSAVDPEPLFAFGHGLTWTRFGYEDLRVDPSAPTDGTVEVAATVRNLGDRPGTEVVQLYLSDPVASVVQPVRRLAGWARVRLAPGATARVTFSVHADRTAFTGTDLRRIVEPGTIEVAVGSSSEDLPLRGEFMLTGAERVLGAGRVLTVPVTVTP</sequence>
<dbReference type="InterPro" id="IPR001764">
    <property type="entry name" value="Glyco_hydro_3_N"/>
</dbReference>
<dbReference type="InterPro" id="IPR036962">
    <property type="entry name" value="Glyco_hydro_3_N_sf"/>
</dbReference>
<keyword evidence="2" id="KW-0378">Hydrolase</keyword>
<dbReference type="FunFam" id="3.20.20.300:FF:000011">
    <property type="entry name" value="Glycosyl hydrolase"/>
    <property type="match status" value="1"/>
</dbReference>
<dbReference type="Pfam" id="PF00933">
    <property type="entry name" value="Glyco_hydro_3"/>
    <property type="match status" value="1"/>
</dbReference>
<proteinExistence type="inferred from homology"/>
<dbReference type="InterPro" id="IPR026891">
    <property type="entry name" value="Fn3-like"/>
</dbReference>
<dbReference type="Pfam" id="PF01915">
    <property type="entry name" value="Glyco_hydro_3_C"/>
    <property type="match status" value="1"/>
</dbReference>
<dbReference type="Pfam" id="PF14310">
    <property type="entry name" value="Fn3-like"/>
    <property type="match status" value="1"/>
</dbReference>
<organism evidence="5 6">
    <name type="scientific">Actinoallomurus iriomotensis</name>
    <dbReference type="NCBI Taxonomy" id="478107"/>
    <lineage>
        <taxon>Bacteria</taxon>
        <taxon>Bacillati</taxon>
        <taxon>Actinomycetota</taxon>
        <taxon>Actinomycetes</taxon>
        <taxon>Streptosporangiales</taxon>
        <taxon>Thermomonosporaceae</taxon>
        <taxon>Actinoallomurus</taxon>
    </lineage>
</organism>
<dbReference type="Gene3D" id="2.60.40.10">
    <property type="entry name" value="Immunoglobulins"/>
    <property type="match status" value="1"/>
</dbReference>
<dbReference type="GO" id="GO:0004553">
    <property type="term" value="F:hydrolase activity, hydrolyzing O-glycosyl compounds"/>
    <property type="evidence" value="ECO:0007669"/>
    <property type="project" value="InterPro"/>
</dbReference>
<dbReference type="Gene3D" id="3.20.20.300">
    <property type="entry name" value="Glycoside hydrolase, family 3, N-terminal domain"/>
    <property type="match status" value="1"/>
</dbReference>
<dbReference type="AlphaFoldDB" id="A0A9W6VT09"/>
<dbReference type="SUPFAM" id="SSF51445">
    <property type="entry name" value="(Trans)glycosidases"/>
    <property type="match status" value="1"/>
</dbReference>
<comment type="similarity">
    <text evidence="1">Belongs to the glycosyl hydrolase 3 family.</text>
</comment>
<gene>
    <name evidence="5" type="ORF">Airi01_069210</name>
</gene>
<dbReference type="InterPro" id="IPR013783">
    <property type="entry name" value="Ig-like_fold"/>
</dbReference>
<dbReference type="InterPro" id="IPR002772">
    <property type="entry name" value="Glyco_hydro_3_C"/>
</dbReference>